<proteinExistence type="predicted"/>
<name>A0A9P6Q696_9FUNG</name>
<reference evidence="1" key="1">
    <citation type="journal article" date="2020" name="Fungal Divers.">
        <title>Resolving the Mortierellaceae phylogeny through synthesis of multi-gene phylogenetics and phylogenomics.</title>
        <authorList>
            <person name="Vandepol N."/>
            <person name="Liber J."/>
            <person name="Desiro A."/>
            <person name="Na H."/>
            <person name="Kennedy M."/>
            <person name="Barry K."/>
            <person name="Grigoriev I.V."/>
            <person name="Miller A.N."/>
            <person name="O'Donnell K."/>
            <person name="Stajich J.E."/>
            <person name="Bonito G."/>
        </authorList>
    </citation>
    <scope>NUCLEOTIDE SEQUENCE</scope>
    <source>
        <strain evidence="1">BC1065</strain>
    </source>
</reference>
<keyword evidence="2" id="KW-1185">Reference proteome</keyword>
<accession>A0A9P6Q696</accession>
<dbReference type="EMBL" id="JAAAJB010000267">
    <property type="protein sequence ID" value="KAG0259885.1"/>
    <property type="molecule type" value="Genomic_DNA"/>
</dbReference>
<organism evidence="1 2">
    <name type="scientific">Actinomortierella ambigua</name>
    <dbReference type="NCBI Taxonomy" id="1343610"/>
    <lineage>
        <taxon>Eukaryota</taxon>
        <taxon>Fungi</taxon>
        <taxon>Fungi incertae sedis</taxon>
        <taxon>Mucoromycota</taxon>
        <taxon>Mortierellomycotina</taxon>
        <taxon>Mortierellomycetes</taxon>
        <taxon>Mortierellales</taxon>
        <taxon>Mortierellaceae</taxon>
        <taxon>Actinomortierella</taxon>
    </lineage>
</organism>
<dbReference type="Proteomes" id="UP000807716">
    <property type="component" value="Unassembled WGS sequence"/>
</dbReference>
<feature type="non-terminal residue" evidence="1">
    <location>
        <position position="1"/>
    </location>
</feature>
<evidence type="ECO:0000313" key="2">
    <source>
        <dbReference type="Proteomes" id="UP000807716"/>
    </source>
</evidence>
<sequence length="86" mass="9435">LAHESTSMFGASHESALPVCLGCIAATQEDWQTCTVQLNFPTGDKYDEMVPVAQCRIPQFTASKYYSRVNAFAAVYKVPNVNSQAE</sequence>
<evidence type="ECO:0000313" key="1">
    <source>
        <dbReference type="EMBL" id="KAG0259885.1"/>
    </source>
</evidence>
<gene>
    <name evidence="1" type="ORF">DFQ27_003815</name>
</gene>
<protein>
    <submittedName>
        <fullName evidence="1">Uncharacterized protein</fullName>
    </submittedName>
</protein>
<dbReference type="AlphaFoldDB" id="A0A9P6Q696"/>
<comment type="caution">
    <text evidence="1">The sequence shown here is derived from an EMBL/GenBank/DDBJ whole genome shotgun (WGS) entry which is preliminary data.</text>
</comment>